<dbReference type="AlphaFoldDB" id="A0A0B1T8D9"/>
<dbReference type="SUPFAM" id="SSF81321">
    <property type="entry name" value="Family A G protein-coupled receptor-like"/>
    <property type="match status" value="1"/>
</dbReference>
<dbReference type="InterPro" id="IPR019430">
    <property type="entry name" value="7TM_GPCR_serpentine_rcpt_Srx"/>
</dbReference>
<dbReference type="PANTHER" id="PTHR23017">
    <property type="entry name" value="SERPENTINE RECEPTOR, CLASS X"/>
    <property type="match status" value="1"/>
</dbReference>
<dbReference type="Proteomes" id="UP000053660">
    <property type="component" value="Unassembled WGS sequence"/>
</dbReference>
<sequence>MPLGHPYMFLSPAYQRTEKIIHPQAIVDYANIVQLQVSLLGLLFNGAAMVTVRFNPTLRSSFGILCFSQCVASFGLLLAFLLWATPITLLGNPAQLYYLKLPGKLVGQRYKKKDSLRGDSDVGDRARFRWPDI</sequence>
<organism evidence="3 4">
    <name type="scientific">Oesophagostomum dentatum</name>
    <name type="common">Nodular worm</name>
    <dbReference type="NCBI Taxonomy" id="61180"/>
    <lineage>
        <taxon>Eukaryota</taxon>
        <taxon>Metazoa</taxon>
        <taxon>Ecdysozoa</taxon>
        <taxon>Nematoda</taxon>
        <taxon>Chromadorea</taxon>
        <taxon>Rhabditida</taxon>
        <taxon>Rhabditina</taxon>
        <taxon>Rhabditomorpha</taxon>
        <taxon>Strongyloidea</taxon>
        <taxon>Strongylidae</taxon>
        <taxon>Oesophagostomum</taxon>
    </lineage>
</organism>
<feature type="domain" description="7TM GPCR serpentine receptor class x (Srx)" evidence="2">
    <location>
        <begin position="36"/>
        <end position="94"/>
    </location>
</feature>
<dbReference type="OrthoDB" id="5800536at2759"/>
<dbReference type="Pfam" id="PF10328">
    <property type="entry name" value="7TM_GPCR_Srx"/>
    <property type="match status" value="1"/>
</dbReference>
<evidence type="ECO:0000313" key="4">
    <source>
        <dbReference type="Proteomes" id="UP000053660"/>
    </source>
</evidence>
<proteinExistence type="predicted"/>
<evidence type="ECO:0000313" key="3">
    <source>
        <dbReference type="EMBL" id="KHJ92057.1"/>
    </source>
</evidence>
<evidence type="ECO:0000259" key="2">
    <source>
        <dbReference type="Pfam" id="PF10328"/>
    </source>
</evidence>
<keyword evidence="1" id="KW-1133">Transmembrane helix</keyword>
<feature type="transmembrane region" description="Helical" evidence="1">
    <location>
        <begin position="64"/>
        <end position="84"/>
    </location>
</feature>
<dbReference type="EMBL" id="KN551601">
    <property type="protein sequence ID" value="KHJ92057.1"/>
    <property type="molecule type" value="Genomic_DNA"/>
</dbReference>
<reference evidence="3 4" key="1">
    <citation type="submission" date="2014-03" db="EMBL/GenBank/DDBJ databases">
        <title>Draft genome of the hookworm Oesophagostomum dentatum.</title>
        <authorList>
            <person name="Mitreva M."/>
        </authorList>
    </citation>
    <scope>NUCLEOTIDE SEQUENCE [LARGE SCALE GENOMIC DNA]</scope>
    <source>
        <strain evidence="3 4">OD-Hann</strain>
    </source>
</reference>
<name>A0A0B1T8D9_OESDE</name>
<protein>
    <recommendedName>
        <fullName evidence="2">7TM GPCR serpentine receptor class x (Srx) domain-containing protein</fullName>
    </recommendedName>
</protein>
<evidence type="ECO:0000256" key="1">
    <source>
        <dbReference type="SAM" id="Phobius"/>
    </source>
</evidence>
<accession>A0A0B1T8D9</accession>
<dbReference type="PANTHER" id="PTHR23017:SF3">
    <property type="entry name" value="G-PROTEIN COUPLED RECEPTORS FAMILY 1 PROFILE DOMAIN-CONTAINING PROTEIN"/>
    <property type="match status" value="1"/>
</dbReference>
<feature type="transmembrane region" description="Helical" evidence="1">
    <location>
        <begin position="32"/>
        <end position="52"/>
    </location>
</feature>
<keyword evidence="1" id="KW-0472">Membrane</keyword>
<gene>
    <name evidence="3" type="ORF">OESDEN_08063</name>
</gene>
<keyword evidence="4" id="KW-1185">Reference proteome</keyword>
<keyword evidence="1" id="KW-0812">Transmembrane</keyword>